<dbReference type="InterPro" id="IPR000152">
    <property type="entry name" value="EGF-type_Asp/Asn_hydroxyl_site"/>
</dbReference>
<evidence type="ECO:0000256" key="11">
    <source>
        <dbReference type="ARBA" id="ARBA00023157"/>
    </source>
</evidence>
<dbReference type="InterPro" id="IPR000742">
    <property type="entry name" value="EGF"/>
</dbReference>
<dbReference type="AlphaFoldDB" id="A0ABD3WU55"/>
<evidence type="ECO:0000256" key="14">
    <source>
        <dbReference type="SAM" id="Phobius"/>
    </source>
</evidence>
<dbReference type="PROSITE" id="PS01186">
    <property type="entry name" value="EGF_2"/>
    <property type="match status" value="1"/>
</dbReference>
<protein>
    <recommendedName>
        <fullName evidence="15">EGF-like domain-containing protein</fullName>
    </recommendedName>
</protein>
<dbReference type="GO" id="GO:0005576">
    <property type="term" value="C:extracellular region"/>
    <property type="evidence" value="ECO:0007669"/>
    <property type="project" value="UniProtKB-SubCell"/>
</dbReference>
<feature type="non-terminal residue" evidence="16">
    <location>
        <position position="1"/>
    </location>
</feature>
<evidence type="ECO:0000256" key="2">
    <source>
        <dbReference type="ARBA" id="ARBA00004613"/>
    </source>
</evidence>
<dbReference type="GO" id="GO:0007399">
    <property type="term" value="P:nervous system development"/>
    <property type="evidence" value="ECO:0007669"/>
    <property type="project" value="UniProtKB-ARBA"/>
</dbReference>
<dbReference type="Gene3D" id="2.10.25.10">
    <property type="entry name" value="Laminin"/>
    <property type="match status" value="1"/>
</dbReference>
<keyword evidence="12" id="KW-0325">Glycoprotein</keyword>
<dbReference type="InterPro" id="IPR018097">
    <property type="entry name" value="EGF_Ca-bd_CS"/>
</dbReference>
<keyword evidence="5 13" id="KW-0245">EGF-like domain</keyword>
<evidence type="ECO:0000256" key="13">
    <source>
        <dbReference type="PROSITE-ProRule" id="PRU00076"/>
    </source>
</evidence>
<keyword evidence="7" id="KW-0732">Signal</keyword>
<name>A0ABD3WU55_SINWO</name>
<dbReference type="Pfam" id="PF07657">
    <property type="entry name" value="MNNL"/>
    <property type="match status" value="1"/>
</dbReference>
<evidence type="ECO:0000259" key="15">
    <source>
        <dbReference type="PROSITE" id="PS50026"/>
    </source>
</evidence>
<dbReference type="SUPFAM" id="SSF57196">
    <property type="entry name" value="EGF/Laminin"/>
    <property type="match status" value="1"/>
</dbReference>
<evidence type="ECO:0000256" key="12">
    <source>
        <dbReference type="ARBA" id="ARBA00023180"/>
    </source>
</evidence>
<dbReference type="CDD" id="cd00054">
    <property type="entry name" value="EGF_CA"/>
    <property type="match status" value="1"/>
</dbReference>
<feature type="domain" description="EGF-like" evidence="15">
    <location>
        <begin position="193"/>
        <end position="229"/>
    </location>
</feature>
<evidence type="ECO:0000313" key="17">
    <source>
        <dbReference type="Proteomes" id="UP001634394"/>
    </source>
</evidence>
<sequence length="526" mass="57658">HAHGKGFLTVTLVQFDNNDGKTWIGNCCDAVSSDSTCYPDECDAYFDICLQDTALPATGGCGLGQVTTGVIPNDDHIQFGNDIGGTVNPINFAFESWKGAVLKIEAFDDDIQEGRDSSDDNIDNVQILIVHTPDPNGVEKNVTQQSLLGNRIRMQIEYKIVCQPNYYGDCSVQCQPVADHYSCRWTGDDCSIDIDDCLDHTCQHEATCEDIVNGFMCMCPAGYTGYLCELAIPSTTRTITFPMPSPPTATITTANIPTERNATTLSDKTISISVEVFTSMINSMKTNITMTTAPFLEPSTSTSSSFVTATSIDSTTTIINIHCKMVMVNSSDSGMIHVQDLNAEQMDIFQGLLLRRLQKITGLQANQLEIHVLNKVQNQNGQVNISIFVTSINTVLIDSLLYDAVQELCLPARFQSTSPLQENDANSKAGLMVGIVIGSLSGLAALCGSIFLLVKRMKERHKKVSVSFVVSNDSIETPYYVNIPSKTNDTKINERETSKRKTINNDTKQIKLAKHVNKMTMSVESR</sequence>
<dbReference type="SMART" id="SM00181">
    <property type="entry name" value="EGF"/>
    <property type="match status" value="1"/>
</dbReference>
<comment type="subcellular location">
    <subcellularLocation>
        <location evidence="1">Membrane</location>
        <topology evidence="1">Single-pass type I membrane protein</topology>
    </subcellularLocation>
    <subcellularLocation>
        <location evidence="2">Secreted</location>
    </subcellularLocation>
</comment>
<dbReference type="EMBL" id="JBJQND010000005">
    <property type="protein sequence ID" value="KAL3876040.1"/>
    <property type="molecule type" value="Genomic_DNA"/>
</dbReference>
<dbReference type="InterPro" id="IPR001881">
    <property type="entry name" value="EGF-like_Ca-bd_dom"/>
</dbReference>
<proteinExistence type="predicted"/>
<dbReference type="PROSITE" id="PS50026">
    <property type="entry name" value="EGF_3"/>
    <property type="match status" value="1"/>
</dbReference>
<dbReference type="GO" id="GO:0016020">
    <property type="term" value="C:membrane"/>
    <property type="evidence" value="ECO:0007669"/>
    <property type="project" value="UniProtKB-SubCell"/>
</dbReference>
<keyword evidence="11 13" id="KW-1015">Disulfide bond</keyword>
<evidence type="ECO:0000256" key="6">
    <source>
        <dbReference type="ARBA" id="ARBA00022692"/>
    </source>
</evidence>
<feature type="disulfide bond" evidence="13">
    <location>
        <begin position="219"/>
        <end position="228"/>
    </location>
</feature>
<keyword evidence="4" id="KW-0964">Secreted</keyword>
<evidence type="ECO:0000256" key="10">
    <source>
        <dbReference type="ARBA" id="ARBA00023136"/>
    </source>
</evidence>
<evidence type="ECO:0000256" key="5">
    <source>
        <dbReference type="ARBA" id="ARBA00022536"/>
    </source>
</evidence>
<accession>A0ABD3WU55</accession>
<feature type="transmembrane region" description="Helical" evidence="14">
    <location>
        <begin position="429"/>
        <end position="454"/>
    </location>
</feature>
<dbReference type="Gene3D" id="2.60.40.3510">
    <property type="match status" value="1"/>
</dbReference>
<dbReference type="PANTHER" id="PTHR12916">
    <property type="entry name" value="CYTOCHROME C OXIDASE POLYPEPTIDE VIC-2"/>
    <property type="match status" value="1"/>
</dbReference>
<comment type="caution">
    <text evidence="16">The sequence shown here is derived from an EMBL/GenBank/DDBJ whole genome shotgun (WGS) entry which is preliminary data.</text>
</comment>
<evidence type="ECO:0000313" key="16">
    <source>
        <dbReference type="EMBL" id="KAL3876040.1"/>
    </source>
</evidence>
<evidence type="ECO:0000256" key="8">
    <source>
        <dbReference type="ARBA" id="ARBA00022737"/>
    </source>
</evidence>
<keyword evidence="6 14" id="KW-0812">Transmembrane</keyword>
<dbReference type="FunFam" id="2.10.25.10:FF:000045">
    <property type="entry name" value="Slit guidance ligand 2"/>
    <property type="match status" value="1"/>
</dbReference>
<dbReference type="InterPro" id="IPR011651">
    <property type="entry name" value="Notch_ligand_N"/>
</dbReference>
<keyword evidence="3" id="KW-0217">Developmental protein</keyword>
<dbReference type="Proteomes" id="UP001634394">
    <property type="component" value="Unassembled WGS sequence"/>
</dbReference>
<dbReference type="PROSITE" id="PS00010">
    <property type="entry name" value="ASX_HYDROXYL"/>
    <property type="match status" value="1"/>
</dbReference>
<organism evidence="16 17">
    <name type="scientific">Sinanodonta woodiana</name>
    <name type="common">Chinese pond mussel</name>
    <name type="synonym">Anodonta woodiana</name>
    <dbReference type="NCBI Taxonomy" id="1069815"/>
    <lineage>
        <taxon>Eukaryota</taxon>
        <taxon>Metazoa</taxon>
        <taxon>Spiralia</taxon>
        <taxon>Lophotrochozoa</taxon>
        <taxon>Mollusca</taxon>
        <taxon>Bivalvia</taxon>
        <taxon>Autobranchia</taxon>
        <taxon>Heteroconchia</taxon>
        <taxon>Palaeoheterodonta</taxon>
        <taxon>Unionida</taxon>
        <taxon>Unionoidea</taxon>
        <taxon>Unionidae</taxon>
        <taxon>Unioninae</taxon>
        <taxon>Sinanodonta</taxon>
    </lineage>
</organism>
<evidence type="ECO:0000256" key="1">
    <source>
        <dbReference type="ARBA" id="ARBA00004479"/>
    </source>
</evidence>
<comment type="caution">
    <text evidence="13">Lacks conserved residue(s) required for the propagation of feature annotation.</text>
</comment>
<reference evidence="16 17" key="1">
    <citation type="submission" date="2024-11" db="EMBL/GenBank/DDBJ databases">
        <title>Chromosome-level genome assembly of the freshwater bivalve Anodonta woodiana.</title>
        <authorList>
            <person name="Chen X."/>
        </authorList>
    </citation>
    <scope>NUCLEOTIDE SEQUENCE [LARGE SCALE GENOMIC DNA]</scope>
    <source>
        <strain evidence="16">MN2024</strain>
        <tissue evidence="16">Gills</tissue>
    </source>
</reference>
<dbReference type="PROSITE" id="PS00022">
    <property type="entry name" value="EGF_1"/>
    <property type="match status" value="1"/>
</dbReference>
<keyword evidence="10 14" id="KW-0472">Membrane</keyword>
<dbReference type="PROSITE" id="PS01187">
    <property type="entry name" value="EGF_CA"/>
    <property type="match status" value="1"/>
</dbReference>
<keyword evidence="17" id="KW-1185">Reference proteome</keyword>
<evidence type="ECO:0000256" key="7">
    <source>
        <dbReference type="ARBA" id="ARBA00022729"/>
    </source>
</evidence>
<evidence type="ECO:0000256" key="9">
    <source>
        <dbReference type="ARBA" id="ARBA00022989"/>
    </source>
</evidence>
<evidence type="ECO:0000256" key="4">
    <source>
        <dbReference type="ARBA" id="ARBA00022525"/>
    </source>
</evidence>
<keyword evidence="9 14" id="KW-1133">Transmembrane helix</keyword>
<dbReference type="Pfam" id="PF00008">
    <property type="entry name" value="EGF"/>
    <property type="match status" value="1"/>
</dbReference>
<dbReference type="PANTHER" id="PTHR12916:SF4">
    <property type="entry name" value="UNINFLATABLE, ISOFORM C"/>
    <property type="match status" value="1"/>
</dbReference>
<keyword evidence="8" id="KW-0677">Repeat</keyword>
<dbReference type="SMART" id="SM00179">
    <property type="entry name" value="EGF_CA"/>
    <property type="match status" value="1"/>
</dbReference>
<evidence type="ECO:0000256" key="3">
    <source>
        <dbReference type="ARBA" id="ARBA00022473"/>
    </source>
</evidence>
<gene>
    <name evidence="16" type="ORF">ACJMK2_033926</name>
</gene>